<sequence length="547" mass="60251">MSDNKPTQAEVKNLKQVSAIWIIPIVALAIGIWMLAQYITSKGPEITLRMPTAEGIEVGKTQIKSLNVKVGVVTNIQLSDDYSYITVTARMNKDAERMLRDDTLFWVVKPRIGKEGISGLDTLLSGSYIELQPGKSDIKKHNFKVLDVPPIAPPDAKGLRVVLTNKEAGKLSVGDPVLYEGFTVGRVEQVSFNTNTKLANYHLFIFQPYDSLIQTTTKFWLASGVDFQMSASGINVKIGSLESLITGGVSFGLPDGVSSGEKVTTQNEKYRLYDNMKQVTEGMYDQYLPYVMLFKESIRGLQPGAPVEYRGVRIGTVEKVPFKLPTNKHGFSNKMIPILVHIELGRITQLGGHETLEGLKADLQKEFKTGLRATLKTGSLITGALFIDLNVDPDEKAPKLQSFDGYDIFPTKAGGFAEVQKQVTDLLKKLNNLPVEKTVNSLNSTLAATEKTLQSAERVTADLDRLLKQKDTQQLPADIRQSLKEIQHTLNSYGPNGAPYQNLEGALNQFQDVMQELQPVLKQINKKPNSLIFGGDKTADPIPAGGK</sequence>
<comment type="subcellular location">
    <subcellularLocation>
        <location evidence="1">Cell inner membrane</location>
    </subcellularLocation>
</comment>
<evidence type="ECO:0000256" key="4">
    <source>
        <dbReference type="ARBA" id="ARBA00022692"/>
    </source>
</evidence>
<evidence type="ECO:0000256" key="2">
    <source>
        <dbReference type="ARBA" id="ARBA00022475"/>
    </source>
</evidence>
<keyword evidence="2" id="KW-1003">Cell membrane</keyword>
<organism evidence="7 8">
    <name type="scientific">Photobacterium damselae</name>
    <dbReference type="NCBI Taxonomy" id="38293"/>
    <lineage>
        <taxon>Bacteria</taxon>
        <taxon>Pseudomonadati</taxon>
        <taxon>Pseudomonadota</taxon>
        <taxon>Gammaproteobacteria</taxon>
        <taxon>Vibrionales</taxon>
        <taxon>Vibrionaceae</taxon>
        <taxon>Photobacterium</taxon>
    </lineage>
</organism>
<dbReference type="GO" id="GO:0005886">
    <property type="term" value="C:plasma membrane"/>
    <property type="evidence" value="ECO:0007669"/>
    <property type="project" value="UniProtKB-SubCell"/>
</dbReference>
<keyword evidence="4" id="KW-0812">Transmembrane</keyword>
<keyword evidence="3" id="KW-0997">Cell inner membrane</keyword>
<reference evidence="7 8" key="1">
    <citation type="submission" date="2018-06" db="EMBL/GenBank/DDBJ databases">
        <authorList>
            <consortium name="Pathogen Informatics"/>
            <person name="Doyle S."/>
        </authorList>
    </citation>
    <scope>NUCLEOTIDE SEQUENCE [LARGE SCALE GENOMIC DNA]</scope>
    <source>
        <strain evidence="7 8">NCTC11647</strain>
    </source>
</reference>
<dbReference type="RefSeq" id="WP_036765769.1">
    <property type="nucleotide sequence ID" value="NZ_CP018298.1"/>
</dbReference>
<protein>
    <submittedName>
        <fullName evidence="7">Paraquat-inducible protein B</fullName>
    </submittedName>
</protein>
<keyword evidence="6" id="KW-0472">Membrane</keyword>
<evidence type="ECO:0000313" key="8">
    <source>
        <dbReference type="Proteomes" id="UP000251647"/>
    </source>
</evidence>
<evidence type="ECO:0000256" key="1">
    <source>
        <dbReference type="ARBA" id="ARBA00004533"/>
    </source>
</evidence>
<dbReference type="AlphaFoldDB" id="A0A2T3QLG6"/>
<evidence type="ECO:0000313" key="7">
    <source>
        <dbReference type="EMBL" id="SPY43942.1"/>
    </source>
</evidence>
<dbReference type="PANTHER" id="PTHR30462">
    <property type="entry name" value="INTERMEMBRANE TRANSPORT PROTEIN PQIB-RELATED"/>
    <property type="match status" value="1"/>
</dbReference>
<keyword evidence="5" id="KW-1133">Transmembrane helix</keyword>
<gene>
    <name evidence="7" type="ORF">NCTC11647_02875</name>
</gene>
<dbReference type="PANTHER" id="PTHR30462:SF2">
    <property type="entry name" value="INTERMEMBRANE TRANSPORT PROTEIN PQIB"/>
    <property type="match status" value="1"/>
</dbReference>
<name>A0A2T3QLG6_PHODM</name>
<dbReference type="Proteomes" id="UP000251647">
    <property type="component" value="Unassembled WGS sequence"/>
</dbReference>
<dbReference type="Pfam" id="PF02470">
    <property type="entry name" value="MlaD"/>
    <property type="match status" value="3"/>
</dbReference>
<dbReference type="EMBL" id="UATL01000005">
    <property type="protein sequence ID" value="SPY43942.1"/>
    <property type="molecule type" value="Genomic_DNA"/>
</dbReference>
<proteinExistence type="predicted"/>
<dbReference type="NCBIfam" id="NF008070">
    <property type="entry name" value="PRK10807.1"/>
    <property type="match status" value="1"/>
</dbReference>
<dbReference type="InterPro" id="IPR051800">
    <property type="entry name" value="PqiA-PqiB_transport"/>
</dbReference>
<evidence type="ECO:0000256" key="6">
    <source>
        <dbReference type="ARBA" id="ARBA00023136"/>
    </source>
</evidence>
<dbReference type="OrthoDB" id="9806984at2"/>
<evidence type="ECO:0000256" key="3">
    <source>
        <dbReference type="ARBA" id="ARBA00022519"/>
    </source>
</evidence>
<dbReference type="InterPro" id="IPR003399">
    <property type="entry name" value="Mce/MlaD"/>
</dbReference>
<evidence type="ECO:0000256" key="5">
    <source>
        <dbReference type="ARBA" id="ARBA00022989"/>
    </source>
</evidence>
<accession>A0A2T3QLG6</accession>